<protein>
    <submittedName>
        <fullName evidence="2">STAS domain-containing protein</fullName>
    </submittedName>
</protein>
<comment type="caution">
    <text evidence="2">The sequence shown here is derived from an EMBL/GenBank/DDBJ whole genome shotgun (WGS) entry which is preliminary data.</text>
</comment>
<accession>A0ABU4G7U8</accession>
<dbReference type="Gene3D" id="3.30.750.24">
    <property type="entry name" value="STAS domain"/>
    <property type="match status" value="1"/>
</dbReference>
<proteinExistence type="predicted"/>
<name>A0ABU4G7U8_9BACL</name>
<evidence type="ECO:0000259" key="1">
    <source>
        <dbReference type="PROSITE" id="PS50801"/>
    </source>
</evidence>
<sequence>MSFPNSAFPLPMYAINQHLEIVQMNQAALNTLTIGTSLLDIIESESRSKLAEHLEQFQTIKALEINLLTKTSDIQLADLYVSWTDETIGEVIIVPKDEAVRKVSEQLGRLRHRLTETNFELLQAKESAEELLQENIRLSSPFIELTQTVGLIPIFGPLDEQKSENIAATVSNRAYKSDADTVIIDFTAVGEIEQGGLNGFQKLVHIMQLLGFTMLVVGLHPEHVKKWSALEFTADVRFLKSLRLALDSVLTTPVR</sequence>
<keyword evidence="3" id="KW-1185">Reference proteome</keyword>
<dbReference type="CDD" id="cd07041">
    <property type="entry name" value="STAS_RsbR_RsbS_like"/>
    <property type="match status" value="1"/>
</dbReference>
<dbReference type="InterPro" id="IPR036513">
    <property type="entry name" value="STAS_dom_sf"/>
</dbReference>
<evidence type="ECO:0000313" key="2">
    <source>
        <dbReference type="EMBL" id="MDW0113044.1"/>
    </source>
</evidence>
<dbReference type="InterPro" id="IPR051932">
    <property type="entry name" value="Bact_StressResp_Reg"/>
</dbReference>
<feature type="domain" description="STAS" evidence="1">
    <location>
        <begin position="139"/>
        <end position="249"/>
    </location>
</feature>
<reference evidence="2 3" key="1">
    <citation type="submission" date="2023-06" db="EMBL/GenBank/DDBJ databases">
        <title>Sporosarcina sp. nov., isolated from Korean traditional fermented seafood 'Jeotgal'.</title>
        <authorList>
            <person name="Yang A.I."/>
            <person name="Shin N.-R."/>
        </authorList>
    </citation>
    <scope>NUCLEOTIDE SEQUENCE [LARGE SCALE GENOMIC DNA]</scope>
    <source>
        <strain evidence="2 3">KCTC13119</strain>
    </source>
</reference>
<dbReference type="PANTHER" id="PTHR33745">
    <property type="entry name" value="RSBT ANTAGONIST PROTEIN RSBS-RELATED"/>
    <property type="match status" value="1"/>
</dbReference>
<dbReference type="SUPFAM" id="SSF52091">
    <property type="entry name" value="SpoIIaa-like"/>
    <property type="match status" value="1"/>
</dbReference>
<dbReference type="InterPro" id="IPR002645">
    <property type="entry name" value="STAS_dom"/>
</dbReference>
<dbReference type="Proteomes" id="UP001282284">
    <property type="component" value="Unassembled WGS sequence"/>
</dbReference>
<dbReference type="PROSITE" id="PS50801">
    <property type="entry name" value="STAS"/>
    <property type="match status" value="1"/>
</dbReference>
<dbReference type="Pfam" id="PF01740">
    <property type="entry name" value="STAS"/>
    <property type="match status" value="1"/>
</dbReference>
<dbReference type="RefSeq" id="WP_317943130.1">
    <property type="nucleotide sequence ID" value="NZ_JAUBDI010000005.1"/>
</dbReference>
<evidence type="ECO:0000313" key="3">
    <source>
        <dbReference type="Proteomes" id="UP001282284"/>
    </source>
</evidence>
<dbReference type="EMBL" id="JAUBDI010000005">
    <property type="protein sequence ID" value="MDW0113044.1"/>
    <property type="molecule type" value="Genomic_DNA"/>
</dbReference>
<organism evidence="2 3">
    <name type="scientific">Sporosarcina saromensis</name>
    <dbReference type="NCBI Taxonomy" id="359365"/>
    <lineage>
        <taxon>Bacteria</taxon>
        <taxon>Bacillati</taxon>
        <taxon>Bacillota</taxon>
        <taxon>Bacilli</taxon>
        <taxon>Bacillales</taxon>
        <taxon>Caryophanaceae</taxon>
        <taxon>Sporosarcina</taxon>
    </lineage>
</organism>
<gene>
    <name evidence="2" type="ORF">QT711_07585</name>
</gene>
<dbReference type="PANTHER" id="PTHR33745:SF1">
    <property type="entry name" value="RSBT ANTAGONIST PROTEIN RSBS"/>
    <property type="match status" value="1"/>
</dbReference>